<organism evidence="2 3">
    <name type="scientific">Heyndrickxia ginsengihumi</name>
    <dbReference type="NCBI Taxonomy" id="363870"/>
    <lineage>
        <taxon>Bacteria</taxon>
        <taxon>Bacillati</taxon>
        <taxon>Bacillota</taxon>
        <taxon>Bacilli</taxon>
        <taxon>Bacillales</taxon>
        <taxon>Bacillaceae</taxon>
        <taxon>Heyndrickxia</taxon>
    </lineage>
</organism>
<accession>A0A0A6V9M8</accession>
<evidence type="ECO:0000313" key="2">
    <source>
        <dbReference type="EMBL" id="KHD84271.1"/>
    </source>
</evidence>
<dbReference type="Pfam" id="PF02567">
    <property type="entry name" value="PhzC-PhzF"/>
    <property type="match status" value="1"/>
</dbReference>
<dbReference type="RefSeq" id="WP_025730087.1">
    <property type="nucleotide sequence ID" value="NZ_JBCNRP010000009.1"/>
</dbReference>
<dbReference type="Proteomes" id="UP000030588">
    <property type="component" value="Unassembled WGS sequence"/>
</dbReference>
<dbReference type="InterPro" id="IPR003719">
    <property type="entry name" value="Phenazine_PhzF-like"/>
</dbReference>
<comment type="caution">
    <text evidence="2">The sequence shown here is derived from an EMBL/GenBank/DDBJ whole genome shotgun (WGS) entry which is preliminary data.</text>
</comment>
<feature type="active site" evidence="1">
    <location>
        <position position="47"/>
    </location>
</feature>
<dbReference type="PANTHER" id="PTHR13774">
    <property type="entry name" value="PHENAZINE BIOSYNTHESIS PROTEIN"/>
    <property type="match status" value="1"/>
</dbReference>
<dbReference type="GO" id="GO:0016853">
    <property type="term" value="F:isomerase activity"/>
    <property type="evidence" value="ECO:0007669"/>
    <property type="project" value="TreeGrafter"/>
</dbReference>
<evidence type="ECO:0000313" key="3">
    <source>
        <dbReference type="Proteomes" id="UP000030588"/>
    </source>
</evidence>
<evidence type="ECO:0000256" key="1">
    <source>
        <dbReference type="PIRSR" id="PIRSR016184-1"/>
    </source>
</evidence>
<dbReference type="STRING" id="363870.NG54_16630"/>
<proteinExistence type="predicted"/>
<dbReference type="EMBL" id="JRUN01000076">
    <property type="protein sequence ID" value="KHD84271.1"/>
    <property type="molecule type" value="Genomic_DNA"/>
</dbReference>
<name>A0A0A6V9M8_9BACI</name>
<reference evidence="2 3" key="1">
    <citation type="submission" date="2014-10" db="EMBL/GenBank/DDBJ databases">
        <title>Draft genome of phytase producing Bacillus ginsengihumi strain M2.11.</title>
        <authorList>
            <person name="Toymentseva A."/>
            <person name="Boulygina E.A."/>
            <person name="Kazakov S.V."/>
            <person name="Kayumov I."/>
            <person name="Suleimanova A.D."/>
            <person name="Mardanova A.M."/>
            <person name="Maria S.N."/>
            <person name="Sergey M.Y."/>
            <person name="Sharipova M.R."/>
        </authorList>
    </citation>
    <scope>NUCLEOTIDE SEQUENCE [LARGE SCALE GENOMIC DNA]</scope>
    <source>
        <strain evidence="2 3">M2.11</strain>
    </source>
</reference>
<gene>
    <name evidence="2" type="ORF">NG54_16630</name>
</gene>
<dbReference type="AlphaFoldDB" id="A0A0A6V9M8"/>
<protein>
    <submittedName>
        <fullName evidence="2">PhzF family phenazine biosynthesis protein</fullName>
    </submittedName>
</protein>
<dbReference type="PIRSF" id="PIRSF016184">
    <property type="entry name" value="PhzC_PhzF"/>
    <property type="match status" value="1"/>
</dbReference>
<dbReference type="Gene3D" id="3.10.310.10">
    <property type="entry name" value="Diaminopimelate Epimerase, Chain A, domain 1"/>
    <property type="match status" value="2"/>
</dbReference>
<sequence>MREICINHIDAFTTKRFAGNPAGVVLNAECLSTQEMQQIANELNLSETVFLLPPQTVENDFRVKYFTPKEEIDFCGHATVALTWLVATEMGLAQTKHGIVLETNIGNIPVTWDIKDGNINSVEMTQAVPKTKDISVDLDKLSRLLRIEKDAFDLNYPLKLANTGNWHLLIPLKNDILIDKADPDLAALDTFNKKYGVSTTHLYTFNTKQDCDLYTRDFAPSVGIAEDPVTGSANGALAGLLYYEKIISQNEPTRLIIGQGHKVERPGTLYVTITPNGTEPIIKVAGAAIVTIKGVLHL</sequence>
<dbReference type="NCBIfam" id="TIGR00654">
    <property type="entry name" value="PhzF_family"/>
    <property type="match status" value="1"/>
</dbReference>
<dbReference type="OrthoDB" id="9788221at2"/>
<dbReference type="GO" id="GO:0005737">
    <property type="term" value="C:cytoplasm"/>
    <property type="evidence" value="ECO:0007669"/>
    <property type="project" value="TreeGrafter"/>
</dbReference>
<dbReference type="SUPFAM" id="SSF54506">
    <property type="entry name" value="Diaminopimelate epimerase-like"/>
    <property type="match status" value="1"/>
</dbReference>